<evidence type="ECO:0000313" key="2">
    <source>
        <dbReference type="Proteomes" id="UP000315017"/>
    </source>
</evidence>
<accession>A0A517Y886</accession>
<organism evidence="1 2">
    <name type="scientific">Anatilimnocola aggregata</name>
    <dbReference type="NCBI Taxonomy" id="2528021"/>
    <lineage>
        <taxon>Bacteria</taxon>
        <taxon>Pseudomonadati</taxon>
        <taxon>Planctomycetota</taxon>
        <taxon>Planctomycetia</taxon>
        <taxon>Pirellulales</taxon>
        <taxon>Pirellulaceae</taxon>
        <taxon>Anatilimnocola</taxon>
    </lineage>
</organism>
<proteinExistence type="predicted"/>
<reference evidence="1 2" key="1">
    <citation type="submission" date="2019-02" db="EMBL/GenBank/DDBJ databases">
        <title>Deep-cultivation of Planctomycetes and their phenomic and genomic characterization uncovers novel biology.</title>
        <authorList>
            <person name="Wiegand S."/>
            <person name="Jogler M."/>
            <person name="Boedeker C."/>
            <person name="Pinto D."/>
            <person name="Vollmers J."/>
            <person name="Rivas-Marin E."/>
            <person name="Kohn T."/>
            <person name="Peeters S.H."/>
            <person name="Heuer A."/>
            <person name="Rast P."/>
            <person name="Oberbeckmann S."/>
            <person name="Bunk B."/>
            <person name="Jeske O."/>
            <person name="Meyerdierks A."/>
            <person name="Storesund J.E."/>
            <person name="Kallscheuer N."/>
            <person name="Luecker S."/>
            <person name="Lage O.M."/>
            <person name="Pohl T."/>
            <person name="Merkel B.J."/>
            <person name="Hornburger P."/>
            <person name="Mueller R.-W."/>
            <person name="Bruemmer F."/>
            <person name="Labrenz M."/>
            <person name="Spormann A.M."/>
            <person name="Op den Camp H."/>
            <person name="Overmann J."/>
            <person name="Amann R."/>
            <person name="Jetten M.S.M."/>
            <person name="Mascher T."/>
            <person name="Medema M.H."/>
            <person name="Devos D.P."/>
            <person name="Kaster A.-K."/>
            <person name="Ovreas L."/>
            <person name="Rohde M."/>
            <person name="Galperin M.Y."/>
            <person name="Jogler C."/>
        </authorList>
    </citation>
    <scope>NUCLEOTIDE SEQUENCE [LARGE SCALE GENOMIC DNA]</scope>
    <source>
        <strain evidence="1 2">ETA_A8</strain>
    </source>
</reference>
<dbReference type="KEGG" id="aagg:ETAA8_15140"/>
<protein>
    <submittedName>
        <fullName evidence="1">Uncharacterized protein</fullName>
    </submittedName>
</protein>
<dbReference type="AlphaFoldDB" id="A0A517Y886"/>
<dbReference type="OrthoDB" id="9961113at2"/>
<sequence>MYPKTMWSLLLVLFWAAPLLGQGLGPNQGLAAGQGVVPPGAELSPPEDPVVVGRMEHLGWSLTGPRARHYVFGGLAVADYVWQGKRRIVTLQEQATTPNPDPEYLYYSELRDGHWWAFRKQPWPDNTYSVWYRPQQNPPSKWIRLQLSRLEMPTVPKR</sequence>
<keyword evidence="2" id="KW-1185">Reference proteome</keyword>
<dbReference type="Proteomes" id="UP000315017">
    <property type="component" value="Chromosome"/>
</dbReference>
<evidence type="ECO:0000313" key="1">
    <source>
        <dbReference type="EMBL" id="QDU26436.1"/>
    </source>
</evidence>
<gene>
    <name evidence="1" type="ORF">ETAA8_15140</name>
</gene>
<dbReference type="RefSeq" id="WP_145086994.1">
    <property type="nucleotide sequence ID" value="NZ_CP036274.1"/>
</dbReference>
<dbReference type="EMBL" id="CP036274">
    <property type="protein sequence ID" value="QDU26436.1"/>
    <property type="molecule type" value="Genomic_DNA"/>
</dbReference>
<name>A0A517Y886_9BACT</name>